<dbReference type="RefSeq" id="WP_017838824.1">
    <property type="nucleotide sequence ID" value="NZ_CP035467.1"/>
</dbReference>
<dbReference type="AlphaFoldDB" id="A0A4P9UPG3"/>
<keyword evidence="2" id="KW-1185">Reference proteome</keyword>
<sequence length="68" mass="7709">MENQTIEITSQAQSAFIEMLSAEFIAQTGVGVYAYLTPLAINSLFSQYLQHREPLRAFTKHYVKTVLV</sequence>
<dbReference type="STRING" id="675511.GCA_000341735_00168"/>
<protein>
    <submittedName>
        <fullName evidence="1">Uncharacterized protein</fullName>
    </submittedName>
</protein>
<dbReference type="Proteomes" id="UP000305881">
    <property type="component" value="Chromosome"/>
</dbReference>
<dbReference type="OrthoDB" id="5571570at2"/>
<name>A0A4P9UPG3_METBY</name>
<evidence type="ECO:0000313" key="1">
    <source>
        <dbReference type="EMBL" id="QCW83302.1"/>
    </source>
</evidence>
<reference evidence="2" key="1">
    <citation type="journal article" date="2019" name="J. Bacteriol.">
        <title>A Mutagenic Screen Identifies a TonB-Dependent Receptor Required for the Lanthanide Metal Switch in the Type I Methanotroph 'Methylotuvimicrobium buryatense' 5GB1C.</title>
        <authorList>
            <person name="Groom J.D."/>
            <person name="Ford S.M."/>
            <person name="Pesesky M.W."/>
            <person name="Lidstrom M.E."/>
        </authorList>
    </citation>
    <scope>NUCLEOTIDE SEQUENCE [LARGE SCALE GENOMIC DNA]</scope>
    <source>
        <strain evidence="2">5GB1C</strain>
    </source>
</reference>
<gene>
    <name evidence="1" type="ORF">EQU24_14405</name>
</gene>
<organism evidence="1 2">
    <name type="scientific">Methylotuvimicrobium buryatense</name>
    <name type="common">Methylomicrobium buryatense</name>
    <dbReference type="NCBI Taxonomy" id="95641"/>
    <lineage>
        <taxon>Bacteria</taxon>
        <taxon>Pseudomonadati</taxon>
        <taxon>Pseudomonadota</taxon>
        <taxon>Gammaproteobacteria</taxon>
        <taxon>Methylococcales</taxon>
        <taxon>Methylococcaceae</taxon>
        <taxon>Methylotuvimicrobium</taxon>
    </lineage>
</organism>
<proteinExistence type="predicted"/>
<accession>A0A4P9UPG3</accession>
<dbReference type="KEGG" id="mbur:EQU24_14405"/>
<dbReference type="EMBL" id="CP035467">
    <property type="protein sequence ID" value="QCW83302.1"/>
    <property type="molecule type" value="Genomic_DNA"/>
</dbReference>
<evidence type="ECO:0000313" key="2">
    <source>
        <dbReference type="Proteomes" id="UP000305881"/>
    </source>
</evidence>